<keyword evidence="7" id="KW-0186">Copper</keyword>
<accession>A0AAV1CZG8</accession>
<evidence type="ECO:0000256" key="2">
    <source>
        <dbReference type="ARBA" id="ARBA00006921"/>
    </source>
</evidence>
<keyword evidence="3 7" id="KW-0812">Transmembrane</keyword>
<evidence type="ECO:0000256" key="5">
    <source>
        <dbReference type="ARBA" id="ARBA00022989"/>
    </source>
</evidence>
<protein>
    <recommendedName>
        <fullName evidence="7">Copper transport protein</fullName>
    </recommendedName>
</protein>
<name>A0AAV1CZG8_OLDCO</name>
<dbReference type="Proteomes" id="UP001161247">
    <property type="component" value="Chromosome 3"/>
</dbReference>
<gene>
    <name evidence="8" type="ORF">OLC1_LOCUS10495</name>
</gene>
<keyword evidence="5 7" id="KW-1133">Transmembrane helix</keyword>
<comment type="similarity">
    <text evidence="2 7">Belongs to the copper transporter (Ctr) (TC 1.A.56) family. SLC31A subfamily.</text>
</comment>
<keyword evidence="7" id="KW-0406">Ion transport</keyword>
<keyword evidence="9" id="KW-1185">Reference proteome</keyword>
<dbReference type="Pfam" id="PF04145">
    <property type="entry name" value="Ctr"/>
    <property type="match status" value="1"/>
</dbReference>
<evidence type="ECO:0000313" key="8">
    <source>
        <dbReference type="EMBL" id="CAI9100741.1"/>
    </source>
</evidence>
<organism evidence="8 9">
    <name type="scientific">Oldenlandia corymbosa var. corymbosa</name>
    <dbReference type="NCBI Taxonomy" id="529605"/>
    <lineage>
        <taxon>Eukaryota</taxon>
        <taxon>Viridiplantae</taxon>
        <taxon>Streptophyta</taxon>
        <taxon>Embryophyta</taxon>
        <taxon>Tracheophyta</taxon>
        <taxon>Spermatophyta</taxon>
        <taxon>Magnoliopsida</taxon>
        <taxon>eudicotyledons</taxon>
        <taxon>Gunneridae</taxon>
        <taxon>Pentapetalae</taxon>
        <taxon>asterids</taxon>
        <taxon>lamiids</taxon>
        <taxon>Gentianales</taxon>
        <taxon>Rubiaceae</taxon>
        <taxon>Rubioideae</taxon>
        <taxon>Spermacoceae</taxon>
        <taxon>Hedyotis-Oldenlandia complex</taxon>
        <taxon>Oldenlandia</taxon>
    </lineage>
</organism>
<feature type="transmembrane region" description="Helical" evidence="7">
    <location>
        <begin position="88"/>
        <end position="109"/>
    </location>
</feature>
<keyword evidence="4 7" id="KW-0187">Copper transport</keyword>
<keyword evidence="6 7" id="KW-0472">Membrane</keyword>
<dbReference type="InterPro" id="IPR007274">
    <property type="entry name" value="Cop_transporter"/>
</dbReference>
<dbReference type="PANTHER" id="PTHR12483">
    <property type="entry name" value="SOLUTE CARRIER FAMILY 31 COPPER TRANSPORTERS"/>
    <property type="match status" value="1"/>
</dbReference>
<evidence type="ECO:0000256" key="4">
    <source>
        <dbReference type="ARBA" id="ARBA00022796"/>
    </source>
</evidence>
<keyword evidence="7" id="KW-0813">Transport</keyword>
<dbReference type="PANTHER" id="PTHR12483:SF27">
    <property type="entry name" value="COPPER TRANSPORT PROTEIN CTR1"/>
    <property type="match status" value="1"/>
</dbReference>
<sequence length="159" mass="17558">MTLYWGKEVTLLFDSWKTDSWLTYSLTLLFCFFLSFFYQHLEARRLNFKLRSTLRPPSSSSSSSSDGIRNSVSIPIISSPPKSGPKKLWVRVASSLLFGVNSAIGYFIMLTIMTYNGGVFVAVILGLSVGYFLFRSGDFGDGEDAIVAVESNNNACGCS</sequence>
<dbReference type="EMBL" id="OX459120">
    <property type="protein sequence ID" value="CAI9100741.1"/>
    <property type="molecule type" value="Genomic_DNA"/>
</dbReference>
<proteinExistence type="inferred from homology"/>
<dbReference type="GO" id="GO:0005886">
    <property type="term" value="C:plasma membrane"/>
    <property type="evidence" value="ECO:0007669"/>
    <property type="project" value="TreeGrafter"/>
</dbReference>
<dbReference type="GO" id="GO:0005375">
    <property type="term" value="F:copper ion transmembrane transporter activity"/>
    <property type="evidence" value="ECO:0007669"/>
    <property type="project" value="UniProtKB-UniRule"/>
</dbReference>
<reference evidence="8" key="1">
    <citation type="submission" date="2023-03" db="EMBL/GenBank/DDBJ databases">
        <authorList>
            <person name="Julca I."/>
        </authorList>
    </citation>
    <scope>NUCLEOTIDE SEQUENCE</scope>
</reference>
<evidence type="ECO:0000256" key="1">
    <source>
        <dbReference type="ARBA" id="ARBA00004141"/>
    </source>
</evidence>
<evidence type="ECO:0000256" key="7">
    <source>
        <dbReference type="RuleBase" id="RU367022"/>
    </source>
</evidence>
<feature type="transmembrane region" description="Helical" evidence="7">
    <location>
        <begin position="115"/>
        <end position="134"/>
    </location>
</feature>
<evidence type="ECO:0000256" key="6">
    <source>
        <dbReference type="ARBA" id="ARBA00023136"/>
    </source>
</evidence>
<dbReference type="AlphaFoldDB" id="A0AAV1CZG8"/>
<comment type="subcellular location">
    <subcellularLocation>
        <location evidence="1 7">Membrane</location>
        <topology evidence="1 7">Multi-pass membrane protein</topology>
    </subcellularLocation>
</comment>
<feature type="transmembrane region" description="Helical" evidence="7">
    <location>
        <begin position="20"/>
        <end position="41"/>
    </location>
</feature>
<evidence type="ECO:0000313" key="9">
    <source>
        <dbReference type="Proteomes" id="UP001161247"/>
    </source>
</evidence>
<evidence type="ECO:0000256" key="3">
    <source>
        <dbReference type="ARBA" id="ARBA00022692"/>
    </source>
</evidence>